<comment type="caution">
    <text evidence="4">The sequence shown here is derived from an EMBL/GenBank/DDBJ whole genome shotgun (WGS) entry which is preliminary data.</text>
</comment>
<evidence type="ECO:0000256" key="2">
    <source>
        <dbReference type="SAM" id="MobiDB-lite"/>
    </source>
</evidence>
<evidence type="ECO:0000313" key="5">
    <source>
        <dbReference type="Proteomes" id="UP001237642"/>
    </source>
</evidence>
<dbReference type="PROSITE" id="PS50103">
    <property type="entry name" value="ZF_C3H1"/>
    <property type="match status" value="1"/>
</dbReference>
<feature type="zinc finger region" description="C3H1-type" evidence="1">
    <location>
        <begin position="185"/>
        <end position="213"/>
    </location>
</feature>
<reference evidence="4" key="1">
    <citation type="submission" date="2023-02" db="EMBL/GenBank/DDBJ databases">
        <title>Genome of toxic invasive species Heracleum sosnowskyi carries increased number of genes despite the absence of recent whole-genome duplications.</title>
        <authorList>
            <person name="Schelkunov M."/>
            <person name="Shtratnikova V."/>
            <person name="Makarenko M."/>
            <person name="Klepikova A."/>
            <person name="Omelchenko D."/>
            <person name="Novikova G."/>
            <person name="Obukhova E."/>
            <person name="Bogdanov V."/>
            <person name="Penin A."/>
            <person name="Logacheva M."/>
        </authorList>
    </citation>
    <scope>NUCLEOTIDE SEQUENCE</scope>
    <source>
        <strain evidence="4">Hsosn_3</strain>
        <tissue evidence="4">Leaf</tissue>
    </source>
</reference>
<feature type="domain" description="C3H1-type" evidence="3">
    <location>
        <begin position="185"/>
        <end position="213"/>
    </location>
</feature>
<protein>
    <recommendedName>
        <fullName evidence="3">C3H1-type domain-containing protein</fullName>
    </recommendedName>
</protein>
<proteinExistence type="predicted"/>
<dbReference type="AlphaFoldDB" id="A0AAD8H0R5"/>
<sequence length="247" mass="27397">MQSDEINQKVLEVQSRKFVKADNREESRIKLISGVYQKARLSSTGIFIQLADISMASNMLKEILCDTKTERIFDESATVADMRLEPRPWQGLMSPMVSFSLPQTELSELPRASPQPTTNRTELLTSLGPDPSLRTDLVTLPKVSQQSAANMIHLRSAFGHSTPLMNSSSLSSNTQVVGQGRPMLKPSQKLCNFFNTSKGCQYGASVRYLHNKSDQASPAGVEALPNAKRMKPGSETSGSLYKRRYLR</sequence>
<feature type="region of interest" description="Disordered" evidence="2">
    <location>
        <begin position="216"/>
        <end position="247"/>
    </location>
</feature>
<keyword evidence="1" id="KW-0863">Zinc-finger</keyword>
<evidence type="ECO:0000313" key="4">
    <source>
        <dbReference type="EMBL" id="KAK1357644.1"/>
    </source>
</evidence>
<keyword evidence="1" id="KW-0862">Zinc</keyword>
<evidence type="ECO:0000256" key="1">
    <source>
        <dbReference type="PROSITE-ProRule" id="PRU00723"/>
    </source>
</evidence>
<keyword evidence="5" id="KW-1185">Reference proteome</keyword>
<keyword evidence="1" id="KW-0479">Metal-binding</keyword>
<name>A0AAD8H0R5_9APIA</name>
<evidence type="ECO:0000259" key="3">
    <source>
        <dbReference type="PROSITE" id="PS50103"/>
    </source>
</evidence>
<dbReference type="EMBL" id="JAUIZM010000011">
    <property type="protein sequence ID" value="KAK1357644.1"/>
    <property type="molecule type" value="Genomic_DNA"/>
</dbReference>
<dbReference type="Proteomes" id="UP001237642">
    <property type="component" value="Unassembled WGS sequence"/>
</dbReference>
<reference evidence="4" key="2">
    <citation type="submission" date="2023-05" db="EMBL/GenBank/DDBJ databases">
        <authorList>
            <person name="Schelkunov M.I."/>
        </authorList>
    </citation>
    <scope>NUCLEOTIDE SEQUENCE</scope>
    <source>
        <strain evidence="4">Hsosn_3</strain>
        <tissue evidence="4">Leaf</tissue>
    </source>
</reference>
<gene>
    <name evidence="4" type="ORF">POM88_050900</name>
</gene>
<dbReference type="InterPro" id="IPR000571">
    <property type="entry name" value="Znf_CCCH"/>
</dbReference>
<accession>A0AAD8H0R5</accession>
<dbReference type="GO" id="GO:0008270">
    <property type="term" value="F:zinc ion binding"/>
    <property type="evidence" value="ECO:0007669"/>
    <property type="project" value="UniProtKB-KW"/>
</dbReference>
<organism evidence="4 5">
    <name type="scientific">Heracleum sosnowskyi</name>
    <dbReference type="NCBI Taxonomy" id="360622"/>
    <lineage>
        <taxon>Eukaryota</taxon>
        <taxon>Viridiplantae</taxon>
        <taxon>Streptophyta</taxon>
        <taxon>Embryophyta</taxon>
        <taxon>Tracheophyta</taxon>
        <taxon>Spermatophyta</taxon>
        <taxon>Magnoliopsida</taxon>
        <taxon>eudicotyledons</taxon>
        <taxon>Gunneridae</taxon>
        <taxon>Pentapetalae</taxon>
        <taxon>asterids</taxon>
        <taxon>campanulids</taxon>
        <taxon>Apiales</taxon>
        <taxon>Apiaceae</taxon>
        <taxon>Apioideae</taxon>
        <taxon>apioid superclade</taxon>
        <taxon>Tordylieae</taxon>
        <taxon>Tordyliinae</taxon>
        <taxon>Heracleum</taxon>
    </lineage>
</organism>